<sequence>MLQRLLLSLQKYITVGHVRGKDIPVPDYWSRNSVNDTYPTLIDGLDTRTFGQKATAGD</sequence>
<evidence type="ECO:0000313" key="1">
    <source>
        <dbReference type="EMBL" id="KAH3776310.1"/>
    </source>
</evidence>
<reference evidence="1" key="2">
    <citation type="submission" date="2020-11" db="EMBL/GenBank/DDBJ databases">
        <authorList>
            <person name="McCartney M.A."/>
            <person name="Auch B."/>
            <person name="Kono T."/>
            <person name="Mallez S."/>
            <person name="Becker A."/>
            <person name="Gohl D.M."/>
            <person name="Silverstein K.A.T."/>
            <person name="Koren S."/>
            <person name="Bechman K.B."/>
            <person name="Herman A."/>
            <person name="Abrahante J.E."/>
            <person name="Garbe J."/>
        </authorList>
    </citation>
    <scope>NUCLEOTIDE SEQUENCE</scope>
    <source>
        <strain evidence="1">Duluth1</strain>
        <tissue evidence="1">Whole animal</tissue>
    </source>
</reference>
<dbReference type="AlphaFoldDB" id="A0A9D4EDK5"/>
<accession>A0A9D4EDK5</accession>
<name>A0A9D4EDK5_DREPO</name>
<comment type="caution">
    <text evidence="1">The sequence shown here is derived from an EMBL/GenBank/DDBJ whole genome shotgun (WGS) entry which is preliminary data.</text>
</comment>
<reference evidence="1" key="1">
    <citation type="journal article" date="2019" name="bioRxiv">
        <title>The Genome of the Zebra Mussel, Dreissena polymorpha: A Resource for Invasive Species Research.</title>
        <authorList>
            <person name="McCartney M.A."/>
            <person name="Auch B."/>
            <person name="Kono T."/>
            <person name="Mallez S."/>
            <person name="Zhang Y."/>
            <person name="Obille A."/>
            <person name="Becker A."/>
            <person name="Abrahante J.E."/>
            <person name="Garbe J."/>
            <person name="Badalamenti J.P."/>
            <person name="Herman A."/>
            <person name="Mangelson H."/>
            <person name="Liachko I."/>
            <person name="Sullivan S."/>
            <person name="Sone E.D."/>
            <person name="Koren S."/>
            <person name="Silverstein K.A.T."/>
            <person name="Beckman K.B."/>
            <person name="Gohl D.M."/>
        </authorList>
    </citation>
    <scope>NUCLEOTIDE SEQUENCE</scope>
    <source>
        <strain evidence="1">Duluth1</strain>
        <tissue evidence="1">Whole animal</tissue>
    </source>
</reference>
<organism evidence="1 2">
    <name type="scientific">Dreissena polymorpha</name>
    <name type="common">Zebra mussel</name>
    <name type="synonym">Mytilus polymorpha</name>
    <dbReference type="NCBI Taxonomy" id="45954"/>
    <lineage>
        <taxon>Eukaryota</taxon>
        <taxon>Metazoa</taxon>
        <taxon>Spiralia</taxon>
        <taxon>Lophotrochozoa</taxon>
        <taxon>Mollusca</taxon>
        <taxon>Bivalvia</taxon>
        <taxon>Autobranchia</taxon>
        <taxon>Heteroconchia</taxon>
        <taxon>Euheterodonta</taxon>
        <taxon>Imparidentia</taxon>
        <taxon>Neoheterodontei</taxon>
        <taxon>Myida</taxon>
        <taxon>Dreissenoidea</taxon>
        <taxon>Dreissenidae</taxon>
        <taxon>Dreissena</taxon>
    </lineage>
</organism>
<dbReference type="EMBL" id="JAIWYP010000009">
    <property type="protein sequence ID" value="KAH3776310.1"/>
    <property type="molecule type" value="Genomic_DNA"/>
</dbReference>
<protein>
    <submittedName>
        <fullName evidence="1">Uncharacterized protein</fullName>
    </submittedName>
</protein>
<gene>
    <name evidence="1" type="ORF">DPMN_177732</name>
</gene>
<keyword evidence="2" id="KW-1185">Reference proteome</keyword>
<evidence type="ECO:0000313" key="2">
    <source>
        <dbReference type="Proteomes" id="UP000828390"/>
    </source>
</evidence>
<proteinExistence type="predicted"/>
<dbReference type="Proteomes" id="UP000828390">
    <property type="component" value="Unassembled WGS sequence"/>
</dbReference>